<accession>A0ABQ3IQI6</accession>
<dbReference type="Proteomes" id="UP000609802">
    <property type="component" value="Unassembled WGS sequence"/>
</dbReference>
<proteinExistence type="predicted"/>
<keyword evidence="2" id="KW-1185">Reference proteome</keyword>
<protein>
    <submittedName>
        <fullName evidence="1">Uncharacterized protein</fullName>
    </submittedName>
</protein>
<dbReference type="PROSITE" id="PS51257">
    <property type="entry name" value="PROKAR_LIPOPROTEIN"/>
    <property type="match status" value="1"/>
</dbReference>
<reference evidence="2" key="1">
    <citation type="journal article" date="2019" name="Int. J. Syst. Evol. Microbiol.">
        <title>The Global Catalogue of Microorganisms (GCM) 10K type strain sequencing project: providing services to taxonomists for standard genome sequencing and annotation.</title>
        <authorList>
            <consortium name="The Broad Institute Genomics Platform"/>
            <consortium name="The Broad Institute Genome Sequencing Center for Infectious Disease"/>
            <person name="Wu L."/>
            <person name="Ma J."/>
        </authorList>
    </citation>
    <scope>NUCLEOTIDE SEQUENCE [LARGE SCALE GENOMIC DNA]</scope>
    <source>
        <strain evidence="2">KCTC 42443</strain>
    </source>
</reference>
<dbReference type="EMBL" id="BNCH01000001">
    <property type="protein sequence ID" value="GHE86572.1"/>
    <property type="molecule type" value="Genomic_DNA"/>
</dbReference>
<sequence length="86" mass="9315">MIRTGLVVLSVAVVLSGCGRSSYESTPVEVNTPKGKVTCQLYTPERVQWDEAVAKPESMSKKEADNICIERGAKQLEAYRAAGGRV</sequence>
<organism evidence="1 2">
    <name type="scientific">Aliiroseovarius zhejiangensis</name>
    <dbReference type="NCBI Taxonomy" id="1632025"/>
    <lineage>
        <taxon>Bacteria</taxon>
        <taxon>Pseudomonadati</taxon>
        <taxon>Pseudomonadota</taxon>
        <taxon>Alphaproteobacteria</taxon>
        <taxon>Rhodobacterales</taxon>
        <taxon>Paracoccaceae</taxon>
        <taxon>Aliiroseovarius</taxon>
    </lineage>
</organism>
<evidence type="ECO:0000313" key="1">
    <source>
        <dbReference type="EMBL" id="GHE86572.1"/>
    </source>
</evidence>
<evidence type="ECO:0000313" key="2">
    <source>
        <dbReference type="Proteomes" id="UP000609802"/>
    </source>
</evidence>
<name>A0ABQ3IQI6_9RHOB</name>
<gene>
    <name evidence="1" type="ORF">GCM10016455_02750</name>
</gene>
<dbReference type="RefSeq" id="WP_191284682.1">
    <property type="nucleotide sequence ID" value="NZ_BNCH01000001.1"/>
</dbReference>
<comment type="caution">
    <text evidence="1">The sequence shown here is derived from an EMBL/GenBank/DDBJ whole genome shotgun (WGS) entry which is preliminary data.</text>
</comment>